<comment type="subcellular location">
    <subcellularLocation>
        <location evidence="1">Peroxisome</location>
    </subcellularLocation>
</comment>
<dbReference type="HAMAP" id="MF_00037">
    <property type="entry name" value="MurB"/>
    <property type="match status" value="1"/>
</dbReference>
<dbReference type="OrthoDB" id="66620at2759"/>
<proteinExistence type="inferred from homology"/>
<dbReference type="PANTHER" id="PTHR21071">
    <property type="entry name" value="UDP-N-ACETYLENOLPYRUVOYLGLUCOSAMINE REDUCTASE"/>
    <property type="match status" value="1"/>
</dbReference>
<reference evidence="3" key="1">
    <citation type="submission" date="2020-11" db="EMBL/GenBank/DDBJ databases">
        <authorList>
            <person name="Tran Van P."/>
        </authorList>
    </citation>
    <scope>NUCLEOTIDE SEQUENCE</scope>
</reference>
<dbReference type="InterPro" id="IPR006094">
    <property type="entry name" value="Oxid_FAD_bind_N"/>
</dbReference>
<protein>
    <submittedName>
        <fullName evidence="3">Uncharacterized protein</fullName>
    </submittedName>
</protein>
<dbReference type="Gene3D" id="3.30.43.10">
    <property type="entry name" value="Uridine Diphospho-n-acetylenolpyruvylglucosamine Reductase, domain 2"/>
    <property type="match status" value="1"/>
</dbReference>
<dbReference type="PROSITE" id="PS51387">
    <property type="entry name" value="FAD_PCMH"/>
    <property type="match status" value="1"/>
</dbReference>
<dbReference type="GO" id="GO:0005777">
    <property type="term" value="C:peroxisome"/>
    <property type="evidence" value="ECO:0007669"/>
    <property type="project" value="UniProtKB-SubCell"/>
</dbReference>
<dbReference type="GO" id="GO:0008762">
    <property type="term" value="F:UDP-N-acetylmuramate dehydrogenase activity"/>
    <property type="evidence" value="ECO:0007669"/>
    <property type="project" value="InterPro"/>
</dbReference>
<dbReference type="InterPro" id="IPR016167">
    <property type="entry name" value="FAD-bd_PCMH_sub1"/>
</dbReference>
<organism evidence="3">
    <name type="scientific">Cyprideis torosa</name>
    <dbReference type="NCBI Taxonomy" id="163714"/>
    <lineage>
        <taxon>Eukaryota</taxon>
        <taxon>Metazoa</taxon>
        <taxon>Ecdysozoa</taxon>
        <taxon>Arthropoda</taxon>
        <taxon>Crustacea</taxon>
        <taxon>Oligostraca</taxon>
        <taxon>Ostracoda</taxon>
        <taxon>Podocopa</taxon>
        <taxon>Podocopida</taxon>
        <taxon>Cytherocopina</taxon>
        <taxon>Cytheroidea</taxon>
        <taxon>Cytherideidae</taxon>
        <taxon>Cyprideis</taxon>
    </lineage>
</organism>
<dbReference type="InterPro" id="IPR016169">
    <property type="entry name" value="FAD-bd_PCMH_sub2"/>
</dbReference>
<dbReference type="GO" id="GO:0071555">
    <property type="term" value="P:cell wall organization"/>
    <property type="evidence" value="ECO:0007669"/>
    <property type="project" value="TreeGrafter"/>
</dbReference>
<name>A0A7R8WW97_9CRUS</name>
<keyword evidence="2" id="KW-0576">Peroxisome</keyword>
<dbReference type="GO" id="GO:0071949">
    <property type="term" value="F:FAD binding"/>
    <property type="evidence" value="ECO:0007669"/>
    <property type="project" value="InterPro"/>
</dbReference>
<dbReference type="Pfam" id="PF01565">
    <property type="entry name" value="FAD_binding_4"/>
    <property type="match status" value="1"/>
</dbReference>
<sequence>QDLSSAIELANKENWPILIVGGGSNLILSQDYTGLVIRQSTQSIDYAPQGDGDSTHVTASAGVQWHCLVLDSVNRGLAGLENLSLIPGQVGAAPVQNIGAYGVELCDRFISLRALHLPSGEWRTLNAADCQFAYRDSLFKHHYDHYIITSVTLQLGSHLGLHTAYSAL</sequence>
<dbReference type="Gene3D" id="3.30.465.10">
    <property type="match status" value="1"/>
</dbReference>
<dbReference type="InterPro" id="IPR003170">
    <property type="entry name" value="MurB"/>
</dbReference>
<dbReference type="InterPro" id="IPR016166">
    <property type="entry name" value="FAD-bd_PCMH"/>
</dbReference>
<dbReference type="InterPro" id="IPR036318">
    <property type="entry name" value="FAD-bd_PCMH-like_sf"/>
</dbReference>
<gene>
    <name evidence="3" type="ORF">CTOB1V02_LOCUS17198</name>
</gene>
<dbReference type="PANTHER" id="PTHR21071:SF4">
    <property type="entry name" value="UDP-N-ACETYLENOLPYRUVOYLGLUCOSAMINE REDUCTASE"/>
    <property type="match status" value="1"/>
</dbReference>
<accession>A0A7R8WW97</accession>
<dbReference type="AlphaFoldDB" id="A0A7R8WW97"/>
<dbReference type="EMBL" id="OB724184">
    <property type="protein sequence ID" value="CAD7239383.1"/>
    <property type="molecule type" value="Genomic_DNA"/>
</dbReference>
<dbReference type="GO" id="GO:0005829">
    <property type="term" value="C:cytosol"/>
    <property type="evidence" value="ECO:0007669"/>
    <property type="project" value="TreeGrafter"/>
</dbReference>
<feature type="non-terminal residue" evidence="3">
    <location>
        <position position="168"/>
    </location>
</feature>
<evidence type="ECO:0000256" key="2">
    <source>
        <dbReference type="ARBA" id="ARBA00023140"/>
    </source>
</evidence>
<dbReference type="SUPFAM" id="SSF56176">
    <property type="entry name" value="FAD-binding/transporter-associated domain-like"/>
    <property type="match status" value="1"/>
</dbReference>
<evidence type="ECO:0000313" key="3">
    <source>
        <dbReference type="EMBL" id="CAD7239383.1"/>
    </source>
</evidence>
<evidence type="ECO:0000256" key="1">
    <source>
        <dbReference type="ARBA" id="ARBA00004275"/>
    </source>
</evidence>
<feature type="non-terminal residue" evidence="3">
    <location>
        <position position="1"/>
    </location>
</feature>